<evidence type="ECO:0000313" key="2">
    <source>
        <dbReference type="EMBL" id="QNO57532.1"/>
    </source>
</evidence>
<dbReference type="EC" id="3.1.3.-" evidence="2"/>
<reference evidence="2" key="1">
    <citation type="submission" date="2020-06" db="EMBL/GenBank/DDBJ databases">
        <title>Unique genomic features of the anaerobic methanotrophic archaea.</title>
        <authorList>
            <person name="Chadwick G.L."/>
            <person name="Skennerton C.T."/>
            <person name="Laso-Perez R."/>
            <person name="Leu A.O."/>
            <person name="Speth D.R."/>
            <person name="Yu H."/>
            <person name="Morgan-Lang C."/>
            <person name="Hatzenpichler R."/>
            <person name="Goudeau D."/>
            <person name="Malmstrom R."/>
            <person name="Brazelton W.J."/>
            <person name="Woyke T."/>
            <person name="Hallam S.J."/>
            <person name="Tyson G.W."/>
            <person name="Wegener G."/>
            <person name="Boetius A."/>
            <person name="Orphan V."/>
        </authorList>
    </citation>
    <scope>NUCLEOTIDE SEQUENCE</scope>
</reference>
<dbReference type="InterPro" id="IPR014444">
    <property type="entry name" value="PH1575-like"/>
</dbReference>
<organism evidence="2">
    <name type="scientific">Candidatus Methanophaga sp. ANME-1 ERB7</name>
    <dbReference type="NCBI Taxonomy" id="2759913"/>
    <lineage>
        <taxon>Archaea</taxon>
        <taxon>Methanobacteriati</taxon>
        <taxon>Methanobacteriota</taxon>
        <taxon>Stenosarchaea group</taxon>
        <taxon>Methanomicrobia</taxon>
        <taxon>Candidatus Methanophagales</taxon>
        <taxon>Candidatus Methanophagaceae</taxon>
        <taxon>Candidatus Methanophaga</taxon>
    </lineage>
</organism>
<dbReference type="PIRSF" id="PIRSF006593">
    <property type="entry name" value="UCP006593"/>
    <property type="match status" value="1"/>
</dbReference>
<name>A0A7G9ZB98_9EURY</name>
<dbReference type="InterPro" id="IPR002791">
    <property type="entry name" value="ARMT1-like_metal-bd"/>
</dbReference>
<accession>A0A7G9ZB98</accession>
<proteinExistence type="predicted"/>
<gene>
    <name evidence="2" type="ORF">PKDJNKLE_00018</name>
</gene>
<protein>
    <submittedName>
        <fullName evidence="2">Damage-control phosphatase</fullName>
        <ecNumber evidence="2">3.1.3.-</ecNumber>
    </submittedName>
</protein>
<dbReference type="GO" id="GO:0016787">
    <property type="term" value="F:hydrolase activity"/>
    <property type="evidence" value="ECO:0007669"/>
    <property type="project" value="UniProtKB-KW"/>
</dbReference>
<dbReference type="EMBL" id="MT631691">
    <property type="protein sequence ID" value="QNO57532.1"/>
    <property type="molecule type" value="Genomic_DNA"/>
</dbReference>
<dbReference type="Gene3D" id="3.40.50.10880">
    <property type="entry name" value="Uncharacterised protein PF01937, DUF89, domain 3"/>
    <property type="match status" value="1"/>
</dbReference>
<dbReference type="AlphaFoldDB" id="A0A7G9ZB98"/>
<dbReference type="SUPFAM" id="SSF111321">
    <property type="entry name" value="AF1104-like"/>
    <property type="match status" value="1"/>
</dbReference>
<feature type="domain" description="Damage-control phosphatase ARMT1-like metal-binding" evidence="1">
    <location>
        <begin position="4"/>
        <end position="275"/>
    </location>
</feature>
<dbReference type="Pfam" id="PF01937">
    <property type="entry name" value="ARMT1-like_dom"/>
    <property type="match status" value="1"/>
</dbReference>
<dbReference type="Gene3D" id="1.10.285.20">
    <property type="entry name" value="Uncharacterised protein PF01937, DUF89, domain 2"/>
    <property type="match status" value="1"/>
</dbReference>
<keyword evidence="2" id="KW-0378">Hydrolase</keyword>
<dbReference type="InterPro" id="IPR036075">
    <property type="entry name" value="ARMT-1-like_metal-bd_sf"/>
</dbReference>
<evidence type="ECO:0000259" key="1">
    <source>
        <dbReference type="Pfam" id="PF01937"/>
    </source>
</evidence>
<sequence length="282" mass="31526">MRTYLDCIPCFFNQALRAGRIATGDETKLKKLLDEIGQMLRDIPLESSPPETGMLIYEKVREITGVFDPYKALKMASTEKALTLYPALKNKVEKSNDKLLTAIRIAIAGNVIDFGVNRNFNIEEEIAIVLQKDFAIFDYDKFKDHLDKTDEILYIGDNAGESVFDRILIEEMKKPVIYVVRAIPAINDVTYEDAIQAGIDKVATILSSGTSAPGTVLETCNAEFKKIYKNSKLVISKGQGNYEGLSDEKQPIIFFLLKAKCWVIANDIDVNEGDIILKGINT</sequence>